<keyword evidence="1" id="KW-1133">Transmembrane helix</keyword>
<reference evidence="2" key="1">
    <citation type="journal article" date="2015" name="Nature">
        <title>Complex archaea that bridge the gap between prokaryotes and eukaryotes.</title>
        <authorList>
            <person name="Spang A."/>
            <person name="Saw J.H."/>
            <person name="Jorgensen S.L."/>
            <person name="Zaremba-Niedzwiedzka K."/>
            <person name="Martijn J."/>
            <person name="Lind A.E."/>
            <person name="van Eijk R."/>
            <person name="Schleper C."/>
            <person name="Guy L."/>
            <person name="Ettema T.J."/>
        </authorList>
    </citation>
    <scope>NUCLEOTIDE SEQUENCE</scope>
</reference>
<gene>
    <name evidence="2" type="ORF">LCGC14_2432330</name>
</gene>
<name>A0A0F9EFJ4_9ZZZZ</name>
<proteinExistence type="predicted"/>
<keyword evidence="1" id="KW-0812">Transmembrane</keyword>
<accession>A0A0F9EFJ4</accession>
<organism evidence="2">
    <name type="scientific">marine sediment metagenome</name>
    <dbReference type="NCBI Taxonomy" id="412755"/>
    <lineage>
        <taxon>unclassified sequences</taxon>
        <taxon>metagenomes</taxon>
        <taxon>ecological metagenomes</taxon>
    </lineage>
</organism>
<dbReference type="AlphaFoldDB" id="A0A0F9EFJ4"/>
<comment type="caution">
    <text evidence="2">The sequence shown here is derived from an EMBL/GenBank/DDBJ whole genome shotgun (WGS) entry which is preliminary data.</text>
</comment>
<dbReference type="EMBL" id="LAZR01037231">
    <property type="protein sequence ID" value="KKL22743.1"/>
    <property type="molecule type" value="Genomic_DNA"/>
</dbReference>
<sequence length="66" mass="7241">MIRIDPTVTEMPVPIPWVTALTIIAAVRMARLREGNKNEMARIIDFADRLRSADCLGCSGDAAVQV</sequence>
<evidence type="ECO:0000313" key="2">
    <source>
        <dbReference type="EMBL" id="KKL22743.1"/>
    </source>
</evidence>
<feature type="transmembrane region" description="Helical" evidence="1">
    <location>
        <begin position="15"/>
        <end position="32"/>
    </location>
</feature>
<protein>
    <submittedName>
        <fullName evidence="2">Uncharacterized protein</fullName>
    </submittedName>
</protein>
<keyword evidence="1" id="KW-0472">Membrane</keyword>
<evidence type="ECO:0000256" key="1">
    <source>
        <dbReference type="SAM" id="Phobius"/>
    </source>
</evidence>